<feature type="domain" description="MbtH-like" evidence="1">
    <location>
        <begin position="2"/>
        <end position="52"/>
    </location>
</feature>
<dbReference type="Pfam" id="PF03621">
    <property type="entry name" value="MbtH"/>
    <property type="match status" value="1"/>
</dbReference>
<dbReference type="EMBL" id="PGGM01000011">
    <property type="protein sequence ID" value="PSH61792.1"/>
    <property type="molecule type" value="Genomic_DNA"/>
</dbReference>
<dbReference type="GO" id="GO:0019290">
    <property type="term" value="P:siderophore biosynthetic process"/>
    <property type="evidence" value="ECO:0007669"/>
    <property type="project" value="TreeGrafter"/>
</dbReference>
<dbReference type="PANTHER" id="PTHR38444">
    <property type="entry name" value="ENTEROBACTIN BIOSYNTHESIS PROTEIN YBDZ"/>
    <property type="match status" value="1"/>
</dbReference>
<accession>A0A2P7B5P7</accession>
<dbReference type="InterPro" id="IPR005153">
    <property type="entry name" value="MbtH-like_dom"/>
</dbReference>
<dbReference type="SMART" id="SM00923">
    <property type="entry name" value="MbtH"/>
    <property type="match status" value="1"/>
</dbReference>
<dbReference type="GO" id="GO:0005829">
    <property type="term" value="C:cytosol"/>
    <property type="evidence" value="ECO:0007669"/>
    <property type="project" value="TreeGrafter"/>
</dbReference>
<evidence type="ECO:0000313" key="3">
    <source>
        <dbReference type="Proteomes" id="UP000241764"/>
    </source>
</evidence>
<dbReference type="Proteomes" id="UP000241764">
    <property type="component" value="Unassembled WGS sequence"/>
</dbReference>
<organism evidence="2 3">
    <name type="scientific">Phyllobacterium sophorae</name>
    <dbReference type="NCBI Taxonomy" id="1520277"/>
    <lineage>
        <taxon>Bacteria</taxon>
        <taxon>Pseudomonadati</taxon>
        <taxon>Pseudomonadota</taxon>
        <taxon>Alphaproteobacteria</taxon>
        <taxon>Hyphomicrobiales</taxon>
        <taxon>Phyllobacteriaceae</taxon>
        <taxon>Phyllobacterium</taxon>
    </lineage>
</organism>
<sequence>MCAAEISPESWSVVKDGEDRYSVWPDDKALPVGWSKEPNSGTRDACLQKIKMIWIDPRPLGLRRAMA</sequence>
<proteinExistence type="predicted"/>
<comment type="caution">
    <text evidence="2">The sequence shown here is derived from an EMBL/GenBank/DDBJ whole genome shotgun (WGS) entry which is preliminary data.</text>
</comment>
<dbReference type="RefSeq" id="WP_106665966.1">
    <property type="nucleotide sequence ID" value="NZ_PGGM01000011.1"/>
</dbReference>
<protein>
    <submittedName>
        <fullName evidence="2">MbtH family protein</fullName>
    </submittedName>
</protein>
<dbReference type="Gene3D" id="3.90.820.10">
    <property type="entry name" value="Structural Genomics, Unknown Function 30-nov-00 1gh9 Mol_id"/>
    <property type="match status" value="1"/>
</dbReference>
<evidence type="ECO:0000313" key="2">
    <source>
        <dbReference type="EMBL" id="PSH61792.1"/>
    </source>
</evidence>
<keyword evidence="3" id="KW-1185">Reference proteome</keyword>
<dbReference type="AlphaFoldDB" id="A0A2P7B5P7"/>
<name>A0A2P7B5P7_9HYPH</name>
<dbReference type="InterPro" id="IPR037407">
    <property type="entry name" value="MLP_fam"/>
</dbReference>
<gene>
    <name evidence="2" type="ORF">CU103_20915</name>
</gene>
<evidence type="ECO:0000259" key="1">
    <source>
        <dbReference type="SMART" id="SM00923"/>
    </source>
</evidence>
<dbReference type="OrthoDB" id="7584480at2"/>
<dbReference type="InterPro" id="IPR038020">
    <property type="entry name" value="MbtH-like_sf"/>
</dbReference>
<dbReference type="SUPFAM" id="SSF160582">
    <property type="entry name" value="MbtH-like"/>
    <property type="match status" value="1"/>
</dbReference>
<reference evidence="3" key="1">
    <citation type="submission" date="2017-11" db="EMBL/GenBank/DDBJ databases">
        <authorList>
            <person name="Kuznetsova I."/>
            <person name="Sazanova A."/>
            <person name="Chirak E."/>
            <person name="Safronova V."/>
            <person name="Willems A."/>
        </authorList>
    </citation>
    <scope>NUCLEOTIDE SEQUENCE [LARGE SCALE GENOMIC DNA]</scope>
    <source>
        <strain evidence="3">CCBAU 03422</strain>
    </source>
</reference>
<dbReference type="PANTHER" id="PTHR38444:SF1">
    <property type="entry name" value="ENTEROBACTIN BIOSYNTHESIS PROTEIN YBDZ"/>
    <property type="match status" value="1"/>
</dbReference>